<dbReference type="FunFam" id="3.30.710.10:FF:000159">
    <property type="entry name" value="Speckle-type POZ protein B"/>
    <property type="match status" value="1"/>
</dbReference>
<dbReference type="AlphaFoldDB" id="A0A8X6YN43"/>
<sequence length="197" mass="22638">MYISNSDVEERDEGDDLKEDFETLYAEGILSDVQLRTATQTFNAHKNILSARSPVFRAMFSNDMMEKVQECVPVPDLEADTVRRMLLYMYTKALKDLHWESAMKLYAAADKYEIVALKTKCSSFLICNLCPSNLCEVLVLADMHADDNFKRVAQDYALLYEEEVFSSDEWNEFAKNNGPLAAETMLRKWNGKKTEGR</sequence>
<keyword evidence="3" id="KW-1185">Reference proteome</keyword>
<dbReference type="Gene3D" id="1.25.40.420">
    <property type="match status" value="1"/>
</dbReference>
<gene>
    <name evidence="2" type="primary">Tdpoz4</name>
    <name evidence="2" type="ORF">TNIN_128911</name>
</gene>
<dbReference type="PANTHER" id="PTHR24413">
    <property type="entry name" value="SPECKLE-TYPE POZ PROTEIN"/>
    <property type="match status" value="1"/>
</dbReference>
<dbReference type="InterPro" id="IPR011333">
    <property type="entry name" value="SKP1/BTB/POZ_sf"/>
</dbReference>
<evidence type="ECO:0000313" key="2">
    <source>
        <dbReference type="EMBL" id="GFY75413.1"/>
    </source>
</evidence>
<dbReference type="OrthoDB" id="6429284at2759"/>
<protein>
    <submittedName>
        <fullName evidence="2">TD and POZ domain-containing protein 4</fullName>
    </submittedName>
</protein>
<dbReference type="InterPro" id="IPR000210">
    <property type="entry name" value="BTB/POZ_dom"/>
</dbReference>
<proteinExistence type="predicted"/>
<name>A0A8X6YN43_9ARAC</name>
<dbReference type="EMBL" id="BMAV01021366">
    <property type="protein sequence ID" value="GFY75413.1"/>
    <property type="molecule type" value="Genomic_DNA"/>
</dbReference>
<dbReference type="SMART" id="SM00225">
    <property type="entry name" value="BTB"/>
    <property type="match status" value="1"/>
</dbReference>
<dbReference type="CDD" id="cd18186">
    <property type="entry name" value="BTB_POZ_ZBTB_KLHL-like"/>
    <property type="match status" value="1"/>
</dbReference>
<dbReference type="Proteomes" id="UP000886998">
    <property type="component" value="Unassembled WGS sequence"/>
</dbReference>
<evidence type="ECO:0000313" key="3">
    <source>
        <dbReference type="Proteomes" id="UP000886998"/>
    </source>
</evidence>
<dbReference type="Gene3D" id="3.30.710.10">
    <property type="entry name" value="Potassium Channel Kv1.1, Chain A"/>
    <property type="match status" value="1"/>
</dbReference>
<accession>A0A8X6YN43</accession>
<dbReference type="Pfam" id="PF00651">
    <property type="entry name" value="BTB"/>
    <property type="match status" value="1"/>
</dbReference>
<evidence type="ECO:0000259" key="1">
    <source>
        <dbReference type="PROSITE" id="PS50097"/>
    </source>
</evidence>
<organism evidence="2 3">
    <name type="scientific">Trichonephila inaurata madagascariensis</name>
    <dbReference type="NCBI Taxonomy" id="2747483"/>
    <lineage>
        <taxon>Eukaryota</taxon>
        <taxon>Metazoa</taxon>
        <taxon>Ecdysozoa</taxon>
        <taxon>Arthropoda</taxon>
        <taxon>Chelicerata</taxon>
        <taxon>Arachnida</taxon>
        <taxon>Araneae</taxon>
        <taxon>Araneomorphae</taxon>
        <taxon>Entelegynae</taxon>
        <taxon>Araneoidea</taxon>
        <taxon>Nephilidae</taxon>
        <taxon>Trichonephila</taxon>
        <taxon>Trichonephila inaurata</taxon>
    </lineage>
</organism>
<dbReference type="PROSITE" id="PS50097">
    <property type="entry name" value="BTB"/>
    <property type="match status" value="1"/>
</dbReference>
<feature type="domain" description="BTB" evidence="1">
    <location>
        <begin position="31"/>
        <end position="91"/>
    </location>
</feature>
<reference evidence="2" key="1">
    <citation type="submission" date="2020-08" db="EMBL/GenBank/DDBJ databases">
        <title>Multicomponent nature underlies the extraordinary mechanical properties of spider dragline silk.</title>
        <authorList>
            <person name="Kono N."/>
            <person name="Nakamura H."/>
            <person name="Mori M."/>
            <person name="Yoshida Y."/>
            <person name="Ohtoshi R."/>
            <person name="Malay A.D."/>
            <person name="Moran D.A.P."/>
            <person name="Tomita M."/>
            <person name="Numata K."/>
            <person name="Arakawa K."/>
        </authorList>
    </citation>
    <scope>NUCLEOTIDE SEQUENCE</scope>
</reference>
<dbReference type="SUPFAM" id="SSF54695">
    <property type="entry name" value="POZ domain"/>
    <property type="match status" value="1"/>
</dbReference>
<comment type="caution">
    <text evidence="2">The sequence shown here is derived from an EMBL/GenBank/DDBJ whole genome shotgun (WGS) entry which is preliminary data.</text>
</comment>